<accession>A0AA86VQF5</accession>
<proteinExistence type="predicted"/>
<dbReference type="EMBL" id="CAXDID020000336">
    <property type="protein sequence ID" value="CAL6078684.1"/>
    <property type="molecule type" value="Genomic_DNA"/>
</dbReference>
<evidence type="ECO:0000313" key="3">
    <source>
        <dbReference type="Proteomes" id="UP001642409"/>
    </source>
</evidence>
<gene>
    <name evidence="2" type="ORF">HINF_LOCUS59021</name>
    <name evidence="1" type="ORF">HINF_LOCUS61143</name>
</gene>
<comment type="caution">
    <text evidence="1">The sequence shown here is derived from an EMBL/GenBank/DDBJ whole genome shotgun (WGS) entry which is preliminary data.</text>
</comment>
<organism evidence="1">
    <name type="scientific">Hexamita inflata</name>
    <dbReference type="NCBI Taxonomy" id="28002"/>
    <lineage>
        <taxon>Eukaryota</taxon>
        <taxon>Metamonada</taxon>
        <taxon>Diplomonadida</taxon>
        <taxon>Hexamitidae</taxon>
        <taxon>Hexamitinae</taxon>
        <taxon>Hexamita</taxon>
    </lineage>
</organism>
<dbReference type="EMBL" id="CATOUU010001124">
    <property type="protein sequence ID" value="CAI9973498.1"/>
    <property type="molecule type" value="Genomic_DNA"/>
</dbReference>
<evidence type="ECO:0000313" key="2">
    <source>
        <dbReference type="EMBL" id="CAL6078684.1"/>
    </source>
</evidence>
<reference evidence="1" key="1">
    <citation type="submission" date="2023-06" db="EMBL/GenBank/DDBJ databases">
        <authorList>
            <person name="Kurt Z."/>
        </authorList>
    </citation>
    <scope>NUCLEOTIDE SEQUENCE</scope>
</reference>
<sequence>MQNAPNMFPSNFTECLNLSAPETDFRQFNISKHTVFAQPVALCYNFEAQNSDSSACLQSYANSRKQTFNEQILLEQIQKIDISQCKIVNELVKVMIINARISDLDEFKRYLPDVWALVEQQSEAERRVEVDCLEQMFAAVKQKE</sequence>
<dbReference type="Proteomes" id="UP001642409">
    <property type="component" value="Unassembled WGS sequence"/>
</dbReference>
<evidence type="ECO:0000313" key="1">
    <source>
        <dbReference type="EMBL" id="CAI9973498.1"/>
    </source>
</evidence>
<protein>
    <submittedName>
        <fullName evidence="2">Hypothetical_protein</fullName>
    </submittedName>
</protein>
<keyword evidence="3" id="KW-1185">Reference proteome</keyword>
<dbReference type="AlphaFoldDB" id="A0AA86VQF5"/>
<name>A0AA86VQF5_9EUKA</name>
<reference evidence="2 3" key="2">
    <citation type="submission" date="2024-07" db="EMBL/GenBank/DDBJ databases">
        <authorList>
            <person name="Akdeniz Z."/>
        </authorList>
    </citation>
    <scope>NUCLEOTIDE SEQUENCE [LARGE SCALE GENOMIC DNA]</scope>
</reference>